<dbReference type="Gene3D" id="1.10.390.10">
    <property type="entry name" value="Neutral Protease Domain 2"/>
    <property type="match status" value="1"/>
</dbReference>
<dbReference type="SMART" id="SM00228">
    <property type="entry name" value="PDZ"/>
    <property type="match status" value="1"/>
</dbReference>
<dbReference type="InterPro" id="IPR001478">
    <property type="entry name" value="PDZ"/>
</dbReference>
<dbReference type="AlphaFoldDB" id="A0A411PDV5"/>
<dbReference type="Pfam" id="PF17899">
    <property type="entry name" value="Peptidase_M61_N"/>
    <property type="match status" value="1"/>
</dbReference>
<dbReference type="OrthoDB" id="9778516at2"/>
<dbReference type="Pfam" id="PF13180">
    <property type="entry name" value="PDZ_2"/>
    <property type="match status" value="1"/>
</dbReference>
<dbReference type="Proteomes" id="UP000291106">
    <property type="component" value="Chromosome"/>
</dbReference>
<dbReference type="InterPro" id="IPR027268">
    <property type="entry name" value="Peptidase_M4/M1_CTD_sf"/>
</dbReference>
<sequence>MKLNSTAIFVSCALATSTWAQSALAQVEYHIDLTEPQHHNAKVTVEFPKAQSDELVINLPVWRTGRYDILPVADGIRNFKATDSRGKRLPWVRSASGEWRVELTKPTKVSVTYDLHANELGDRLRHIDDSHAYLDASGVFMYSPEFRDQQVLVNMDVPKGWQSHSGMESGRKSHSFKADNYDVLVDSPIETGINQHFSFEADGRDYEVVFWGEGNYDTEQVVNDLAKISGTASAIWDDYPFERYVYMVHATSGVRGATEHLNSTIIQLPRFMFRERADYLRFISTASHEFIHTWNVKAYRPQGMVPYDYQSENMTSLIWLSEGSTSYFQNQLLLRAGVMTPKEFFADLAKRIDRNMHTPGRDIQSIAESSLGQWVNTYGDYAINHSVSIYSEGYFTSMALDLDLIETTEQQVTYRDVHRALYRDFKIPKGFTVADVKNILKDISGKDYQAWWQEYVDAPKALDFDTLLGQAGLKANYPKDKHTIDAGITLSSKHDDLTISHVRRDGPAWQAGVIAGDEVVAINGLKVTASGFSKRLEDFKDGDEVKLTIFKNDRLTDVELTLRQAPKGKLAISGVENPSDVQKATLKAWLGIDWPFDDQGKFVKSDSVTK</sequence>
<organism evidence="3 4">
    <name type="scientific">Shewanella maritima</name>
    <dbReference type="NCBI Taxonomy" id="2520507"/>
    <lineage>
        <taxon>Bacteria</taxon>
        <taxon>Pseudomonadati</taxon>
        <taxon>Pseudomonadota</taxon>
        <taxon>Gammaproteobacteria</taxon>
        <taxon>Alteromonadales</taxon>
        <taxon>Shewanellaceae</taxon>
        <taxon>Shewanella</taxon>
    </lineage>
</organism>
<feature type="signal peptide" evidence="1">
    <location>
        <begin position="1"/>
        <end position="25"/>
    </location>
</feature>
<dbReference type="InterPro" id="IPR024191">
    <property type="entry name" value="Peptidase_M61"/>
</dbReference>
<dbReference type="InterPro" id="IPR007963">
    <property type="entry name" value="Peptidase_M61_catalytic"/>
</dbReference>
<dbReference type="SUPFAM" id="SSF55486">
    <property type="entry name" value="Metalloproteases ('zincins'), catalytic domain"/>
    <property type="match status" value="1"/>
</dbReference>
<dbReference type="Gene3D" id="2.60.40.3650">
    <property type="match status" value="1"/>
</dbReference>
<dbReference type="RefSeq" id="WP_130597710.1">
    <property type="nucleotide sequence ID" value="NZ_CP036200.1"/>
</dbReference>
<dbReference type="PIRSF" id="PIRSF016493">
    <property type="entry name" value="Glycyl_aminpptds"/>
    <property type="match status" value="1"/>
</dbReference>
<evidence type="ECO:0000256" key="1">
    <source>
        <dbReference type="SAM" id="SignalP"/>
    </source>
</evidence>
<evidence type="ECO:0000313" key="3">
    <source>
        <dbReference type="EMBL" id="QBF81736.1"/>
    </source>
</evidence>
<evidence type="ECO:0000259" key="2">
    <source>
        <dbReference type="PROSITE" id="PS50106"/>
    </source>
</evidence>
<proteinExistence type="predicted"/>
<dbReference type="InterPro" id="IPR040756">
    <property type="entry name" value="Peptidase_M61_N"/>
</dbReference>
<reference evidence="3 4" key="1">
    <citation type="submission" date="2019-02" db="EMBL/GenBank/DDBJ databases">
        <title>Shewanella sp. D4-2 isolated from Dokdo Island.</title>
        <authorList>
            <person name="Baek K."/>
        </authorList>
    </citation>
    <scope>NUCLEOTIDE SEQUENCE [LARGE SCALE GENOMIC DNA]</scope>
    <source>
        <strain evidence="3 4">D4-2</strain>
    </source>
</reference>
<accession>A0A411PDV5</accession>
<name>A0A411PDV5_9GAMM</name>
<keyword evidence="4" id="KW-1185">Reference proteome</keyword>
<protein>
    <submittedName>
        <fullName evidence="3">M61 family peptidase</fullName>
    </submittedName>
</protein>
<gene>
    <name evidence="3" type="ORF">EXU30_02780</name>
</gene>
<dbReference type="EMBL" id="CP036200">
    <property type="protein sequence ID" value="QBF81736.1"/>
    <property type="molecule type" value="Genomic_DNA"/>
</dbReference>
<evidence type="ECO:0000313" key="4">
    <source>
        <dbReference type="Proteomes" id="UP000291106"/>
    </source>
</evidence>
<dbReference type="PROSITE" id="PS50106">
    <property type="entry name" value="PDZ"/>
    <property type="match status" value="1"/>
</dbReference>
<feature type="chain" id="PRO_5019146816" evidence="1">
    <location>
        <begin position="26"/>
        <end position="610"/>
    </location>
</feature>
<dbReference type="SUPFAM" id="SSF50156">
    <property type="entry name" value="PDZ domain-like"/>
    <property type="match status" value="1"/>
</dbReference>
<dbReference type="Gene3D" id="2.30.42.10">
    <property type="match status" value="1"/>
</dbReference>
<dbReference type="KEGG" id="smai:EXU30_02780"/>
<dbReference type="Pfam" id="PF05299">
    <property type="entry name" value="Peptidase_M61"/>
    <property type="match status" value="1"/>
</dbReference>
<feature type="domain" description="PDZ" evidence="2">
    <location>
        <begin position="474"/>
        <end position="527"/>
    </location>
</feature>
<dbReference type="InterPro" id="IPR036034">
    <property type="entry name" value="PDZ_sf"/>
</dbReference>
<keyword evidence="1" id="KW-0732">Signal</keyword>